<evidence type="ECO:0000256" key="1">
    <source>
        <dbReference type="ARBA" id="ARBA00022540"/>
    </source>
</evidence>
<dbReference type="PANTHER" id="PTHR10784">
    <property type="entry name" value="TRANSLATION INITIATION FACTOR 6"/>
    <property type="match status" value="1"/>
</dbReference>
<evidence type="ECO:0000256" key="3">
    <source>
        <dbReference type="HAMAP-Rule" id="MF_00032"/>
    </source>
</evidence>
<proteinExistence type="inferred from homology"/>
<evidence type="ECO:0000313" key="5">
    <source>
        <dbReference type="Proteomes" id="UP000320766"/>
    </source>
</evidence>
<protein>
    <recommendedName>
        <fullName evidence="3">Translation initiation factor 6</fullName>
        <shortName evidence="3">aIF-6</shortName>
    </recommendedName>
</protein>
<dbReference type="Pfam" id="PF01912">
    <property type="entry name" value="eIF-6"/>
    <property type="match status" value="1"/>
</dbReference>
<organism evidence="4 5">
    <name type="scientific">Candidatus Methanolliviera hydrocarbonicum</name>
    <dbReference type="NCBI Taxonomy" id="2491085"/>
    <lineage>
        <taxon>Archaea</taxon>
        <taxon>Methanobacteriati</taxon>
        <taxon>Methanobacteriota</taxon>
        <taxon>Candidatus Methanoliparia</taxon>
        <taxon>Candidatus Methanoliparales</taxon>
        <taxon>Candidatus Methanollivieraceae</taxon>
        <taxon>Candidatus Methanolliviera</taxon>
    </lineage>
</organism>
<comment type="function">
    <text evidence="3">Binds to the 50S ribosomal subunit and prevents its association with the 30S ribosomal subunit to form the 70S initiation complex.</text>
</comment>
<dbReference type="PIRSF" id="PIRSF006413">
    <property type="entry name" value="IF-6"/>
    <property type="match status" value="1"/>
</dbReference>
<accession>A0A520KWP4</accession>
<evidence type="ECO:0000256" key="2">
    <source>
        <dbReference type="ARBA" id="ARBA00022917"/>
    </source>
</evidence>
<sequence>MNFGGMSNIGIFISVTEDYAIASSLIKDDEMKEIEERLGVEVIKTSIGGSLLVGSLVCGNSNGFLVSRYILNSEIKVIENKVNIKRFPDRMNACGNVILANDTAAVVHPEVSDRSIRLIARFLDVDVYKGSVGGYKTVGTAASVTNKGLLVNPYTKDKDFELLEKIFDIPIGVGTINFGSPLVGSGVIANSKGYLVGEETRGPEIARVEEVFQLI</sequence>
<reference evidence="4 5" key="1">
    <citation type="journal article" date="2019" name="Nat. Microbiol.">
        <title>Wide diversity of methane and short-chain alkane metabolisms in uncultured archaea.</title>
        <authorList>
            <person name="Borrel G."/>
            <person name="Adam P.S."/>
            <person name="McKay L.J."/>
            <person name="Chen L.X."/>
            <person name="Sierra-Garcia I.N."/>
            <person name="Sieber C.M."/>
            <person name="Letourneur Q."/>
            <person name="Ghozlane A."/>
            <person name="Andersen G.L."/>
            <person name="Li W.J."/>
            <person name="Hallam S.J."/>
            <person name="Muyzer G."/>
            <person name="de Oliveira V.M."/>
            <person name="Inskeep W.P."/>
            <person name="Banfield J.F."/>
            <person name="Gribaldo S."/>
        </authorList>
    </citation>
    <scope>NUCLEOTIDE SEQUENCE [LARGE SCALE GENOMIC DNA]</scope>
    <source>
        <strain evidence="4">NM1b</strain>
    </source>
</reference>
<comment type="similarity">
    <text evidence="3">Belongs to the eIF-6 family.</text>
</comment>
<dbReference type="GO" id="GO:0003743">
    <property type="term" value="F:translation initiation factor activity"/>
    <property type="evidence" value="ECO:0007669"/>
    <property type="project" value="UniProtKB-UniRule"/>
</dbReference>
<name>A0A520KWP4_9EURY</name>
<dbReference type="NCBIfam" id="TIGR00323">
    <property type="entry name" value="eIF-6"/>
    <property type="match status" value="1"/>
</dbReference>
<dbReference type="EMBL" id="RXIL01000079">
    <property type="protein sequence ID" value="RZN69391.1"/>
    <property type="molecule type" value="Genomic_DNA"/>
</dbReference>
<dbReference type="InterPro" id="IPR002769">
    <property type="entry name" value="eIF6"/>
</dbReference>
<dbReference type="SUPFAM" id="SSF55909">
    <property type="entry name" value="Pentein"/>
    <property type="match status" value="1"/>
</dbReference>
<gene>
    <name evidence="3" type="primary">eif6</name>
    <name evidence="4" type="ORF">EF807_04595</name>
</gene>
<dbReference type="AlphaFoldDB" id="A0A520KWP4"/>
<comment type="caution">
    <text evidence="4">The sequence shown here is derived from an EMBL/GenBank/DDBJ whole genome shotgun (WGS) entry which is preliminary data.</text>
</comment>
<keyword evidence="2 3" id="KW-0648">Protein biosynthesis</keyword>
<dbReference type="Proteomes" id="UP000320766">
    <property type="component" value="Unassembled WGS sequence"/>
</dbReference>
<dbReference type="SMART" id="SM00654">
    <property type="entry name" value="eIF6"/>
    <property type="match status" value="1"/>
</dbReference>
<dbReference type="Gene3D" id="3.75.10.10">
    <property type="entry name" value="L-arginine/glycine Amidinotransferase, Chain A"/>
    <property type="match status" value="1"/>
</dbReference>
<dbReference type="HAMAP" id="MF_00032">
    <property type="entry name" value="eIF_6"/>
    <property type="match status" value="1"/>
</dbReference>
<keyword evidence="1 3" id="KW-0396">Initiation factor</keyword>
<dbReference type="GO" id="GO:0042256">
    <property type="term" value="P:cytosolic ribosome assembly"/>
    <property type="evidence" value="ECO:0007669"/>
    <property type="project" value="InterPro"/>
</dbReference>
<evidence type="ECO:0000313" key="4">
    <source>
        <dbReference type="EMBL" id="RZN69391.1"/>
    </source>
</evidence>
<dbReference type="GO" id="GO:0043022">
    <property type="term" value="F:ribosome binding"/>
    <property type="evidence" value="ECO:0007669"/>
    <property type="project" value="InterPro"/>
</dbReference>